<proteinExistence type="inferred from homology"/>
<evidence type="ECO:0000256" key="10">
    <source>
        <dbReference type="ARBA" id="ARBA00042508"/>
    </source>
</evidence>
<dbReference type="GO" id="GO:0016432">
    <property type="term" value="F:tRNA-uridine aminocarboxypropyltransferase activity"/>
    <property type="evidence" value="ECO:0007669"/>
    <property type="project" value="UniProtKB-EC"/>
</dbReference>
<comment type="catalytic activity">
    <reaction evidence="11">
        <text>a uridine in tRNA + S-adenosyl-L-methionine = a 3-[(3S)-3-amino-3-carboxypropyl]uridine in tRNA + S-methyl-5'-thioadenosine + H(+)</text>
        <dbReference type="Rhea" id="RHEA:62432"/>
        <dbReference type="Rhea" id="RHEA-COMP:13339"/>
        <dbReference type="Rhea" id="RHEA-COMP:16092"/>
        <dbReference type="ChEBI" id="CHEBI:15378"/>
        <dbReference type="ChEBI" id="CHEBI:17509"/>
        <dbReference type="ChEBI" id="CHEBI:59789"/>
        <dbReference type="ChEBI" id="CHEBI:65315"/>
        <dbReference type="ChEBI" id="CHEBI:82930"/>
        <dbReference type="EC" id="2.5.1.25"/>
    </reaction>
</comment>
<accession>A0AAD3CY79</accession>
<dbReference type="GO" id="GO:0005634">
    <property type="term" value="C:nucleus"/>
    <property type="evidence" value="ECO:0007669"/>
    <property type="project" value="UniProtKB-SubCell"/>
</dbReference>
<sequence>MEEGSTFNKDEEELGLYLNSFLEDRKVFPIPRKKCCGTSRSLYCTECCKLLVEKQEWPTSIQSGRLELPFDLDIILDDRRNSATGFHALVLCNESQSVKEECQKVRLFDIEREDTLPNYEDEENTFILFPSSDSIPITAVAHSIKRLVVMDCKWTKSSSKNLPQLQNLKKVHLINAPESFFWRWHNAGKGMISTIEAIYFASLEVAKSNNQLHEDNTENLIDIMWLFGIQRSATAISAMRDGKPSPFSKDGKTLQRELRKTEKGSEKHLRDIAMGKKLKENVRQNKESR</sequence>
<keyword evidence="6" id="KW-0539">Nucleus</keyword>
<dbReference type="Proteomes" id="UP001054902">
    <property type="component" value="Unassembled WGS sequence"/>
</dbReference>
<dbReference type="InterPro" id="IPR005636">
    <property type="entry name" value="DTW"/>
</dbReference>
<evidence type="ECO:0000256" key="7">
    <source>
        <dbReference type="ARBA" id="ARBA00037050"/>
    </source>
</evidence>
<dbReference type="AlphaFoldDB" id="A0AAD3CY79"/>
<evidence type="ECO:0000256" key="8">
    <source>
        <dbReference type="ARBA" id="ARBA00038290"/>
    </source>
</evidence>
<organism evidence="14 15">
    <name type="scientific">Chaetoceros tenuissimus</name>
    <dbReference type="NCBI Taxonomy" id="426638"/>
    <lineage>
        <taxon>Eukaryota</taxon>
        <taxon>Sar</taxon>
        <taxon>Stramenopiles</taxon>
        <taxon>Ochrophyta</taxon>
        <taxon>Bacillariophyta</taxon>
        <taxon>Coscinodiscophyceae</taxon>
        <taxon>Chaetocerotophycidae</taxon>
        <taxon>Chaetocerotales</taxon>
        <taxon>Chaetocerotaceae</taxon>
        <taxon>Chaetoceros</taxon>
    </lineage>
</organism>
<comment type="subcellular location">
    <subcellularLocation>
        <location evidence="1">Nucleus</location>
    </subcellularLocation>
</comment>
<reference evidence="14 15" key="1">
    <citation type="journal article" date="2021" name="Sci. Rep.">
        <title>The genome of the diatom Chaetoceros tenuissimus carries an ancient integrated fragment of an extant virus.</title>
        <authorList>
            <person name="Hongo Y."/>
            <person name="Kimura K."/>
            <person name="Takaki Y."/>
            <person name="Yoshida Y."/>
            <person name="Baba S."/>
            <person name="Kobayashi G."/>
            <person name="Nagasaki K."/>
            <person name="Hano T."/>
            <person name="Tomaru Y."/>
        </authorList>
    </citation>
    <scope>NUCLEOTIDE SEQUENCE [LARGE SCALE GENOMIC DNA]</scope>
    <source>
        <strain evidence="14 15">NIES-3715</strain>
    </source>
</reference>
<evidence type="ECO:0000256" key="12">
    <source>
        <dbReference type="SAM" id="MobiDB-lite"/>
    </source>
</evidence>
<keyword evidence="3" id="KW-0808">Transferase</keyword>
<evidence type="ECO:0000256" key="11">
    <source>
        <dbReference type="ARBA" id="ARBA00048718"/>
    </source>
</evidence>
<dbReference type="SMART" id="SM01144">
    <property type="entry name" value="DTW"/>
    <property type="match status" value="1"/>
</dbReference>
<dbReference type="EC" id="2.5.1.25" evidence="2"/>
<keyword evidence="15" id="KW-1185">Reference proteome</keyword>
<name>A0AAD3CY79_9STRA</name>
<comment type="caution">
    <text evidence="14">The sequence shown here is derived from an EMBL/GenBank/DDBJ whole genome shotgun (WGS) entry which is preliminary data.</text>
</comment>
<comment type="similarity">
    <text evidence="8">Belongs to the TDD superfamily. DTWD1 family.</text>
</comment>
<evidence type="ECO:0000256" key="5">
    <source>
        <dbReference type="ARBA" id="ARBA00022694"/>
    </source>
</evidence>
<evidence type="ECO:0000259" key="13">
    <source>
        <dbReference type="SMART" id="SM01144"/>
    </source>
</evidence>
<gene>
    <name evidence="14" type="ORF">CTEN210_10893</name>
</gene>
<feature type="region of interest" description="Disordered" evidence="12">
    <location>
        <begin position="239"/>
        <end position="267"/>
    </location>
</feature>
<comment type="function">
    <text evidence="7">Catalyzes the formation of 3-(3-amino-3-carboxypropyl)uridine (acp3U) at position 20 in the D-loop of several cytoplasmic tRNAs (acp3U(20)).</text>
</comment>
<evidence type="ECO:0000256" key="2">
    <source>
        <dbReference type="ARBA" id="ARBA00012386"/>
    </source>
</evidence>
<dbReference type="EMBL" id="BLLK01000047">
    <property type="protein sequence ID" value="GFH54417.1"/>
    <property type="molecule type" value="Genomic_DNA"/>
</dbReference>
<evidence type="ECO:0000313" key="15">
    <source>
        <dbReference type="Proteomes" id="UP001054902"/>
    </source>
</evidence>
<evidence type="ECO:0000256" key="1">
    <source>
        <dbReference type="ARBA" id="ARBA00004123"/>
    </source>
</evidence>
<feature type="compositionally biased region" description="Basic and acidic residues" evidence="12">
    <location>
        <begin position="249"/>
        <end position="267"/>
    </location>
</feature>
<feature type="domain" description="DTW" evidence="13">
    <location>
        <begin position="40"/>
        <end position="234"/>
    </location>
</feature>
<protein>
    <recommendedName>
        <fullName evidence="9">tRNA-uridine aminocarboxypropyltransferase 1</fullName>
        <ecNumber evidence="2">2.5.1.25</ecNumber>
    </recommendedName>
    <alternativeName>
        <fullName evidence="10">DTW domain-containing protein 1</fullName>
    </alternativeName>
</protein>
<evidence type="ECO:0000313" key="14">
    <source>
        <dbReference type="EMBL" id="GFH54417.1"/>
    </source>
</evidence>
<dbReference type="PANTHER" id="PTHR15627">
    <property type="entry name" value="NATURAL KILLER CELL-SPECIFIC ANTIGEN KLIP1"/>
    <property type="match status" value="1"/>
</dbReference>
<dbReference type="InterPro" id="IPR051521">
    <property type="entry name" value="tRNA_Mod/Golgi_Maint"/>
</dbReference>
<dbReference type="GO" id="GO:0008033">
    <property type="term" value="P:tRNA processing"/>
    <property type="evidence" value="ECO:0007669"/>
    <property type="project" value="UniProtKB-KW"/>
</dbReference>
<evidence type="ECO:0000256" key="9">
    <source>
        <dbReference type="ARBA" id="ARBA00039242"/>
    </source>
</evidence>
<keyword evidence="4" id="KW-0949">S-adenosyl-L-methionine</keyword>
<evidence type="ECO:0000256" key="6">
    <source>
        <dbReference type="ARBA" id="ARBA00023242"/>
    </source>
</evidence>
<dbReference type="PANTHER" id="PTHR15627:SF8">
    <property type="entry name" value="TRNA-URIDINE AMINOCARBOXYPROPYLTRANSFERASE 1"/>
    <property type="match status" value="1"/>
</dbReference>
<keyword evidence="5" id="KW-0819">tRNA processing</keyword>
<evidence type="ECO:0000256" key="3">
    <source>
        <dbReference type="ARBA" id="ARBA00022679"/>
    </source>
</evidence>
<evidence type="ECO:0000256" key="4">
    <source>
        <dbReference type="ARBA" id="ARBA00022691"/>
    </source>
</evidence>
<dbReference type="Pfam" id="PF03942">
    <property type="entry name" value="DTW"/>
    <property type="match status" value="1"/>
</dbReference>